<evidence type="ECO:0000256" key="1">
    <source>
        <dbReference type="SAM" id="Phobius"/>
    </source>
</evidence>
<sequence>MHFVTSSRAWGTVWIEEGRVARMDVFKKRMDVAVFLFLLCLLPFVYPRFPSPSLLASLPFGLAAFWSPGNLFLVGRQTCPASTPRPASKPAKNLRSIEEKMTPIQLTEAGNLGPRMEGMGCWKGAQGVVEGRADGIELVYLCQNSLRRGRLVEETRIYKDEYS</sequence>
<organism evidence="2 3">
    <name type="scientific">Portunus trituberculatus</name>
    <name type="common">Swimming crab</name>
    <name type="synonym">Neptunus trituberculatus</name>
    <dbReference type="NCBI Taxonomy" id="210409"/>
    <lineage>
        <taxon>Eukaryota</taxon>
        <taxon>Metazoa</taxon>
        <taxon>Ecdysozoa</taxon>
        <taxon>Arthropoda</taxon>
        <taxon>Crustacea</taxon>
        <taxon>Multicrustacea</taxon>
        <taxon>Malacostraca</taxon>
        <taxon>Eumalacostraca</taxon>
        <taxon>Eucarida</taxon>
        <taxon>Decapoda</taxon>
        <taxon>Pleocyemata</taxon>
        <taxon>Brachyura</taxon>
        <taxon>Eubrachyura</taxon>
        <taxon>Portunoidea</taxon>
        <taxon>Portunidae</taxon>
        <taxon>Portuninae</taxon>
        <taxon>Portunus</taxon>
    </lineage>
</organism>
<comment type="caution">
    <text evidence="2">The sequence shown here is derived from an EMBL/GenBank/DDBJ whole genome shotgun (WGS) entry which is preliminary data.</text>
</comment>
<keyword evidence="1" id="KW-0812">Transmembrane</keyword>
<feature type="transmembrane region" description="Helical" evidence="1">
    <location>
        <begin position="55"/>
        <end position="75"/>
    </location>
</feature>
<gene>
    <name evidence="2" type="ORF">E2C01_029551</name>
</gene>
<proteinExistence type="predicted"/>
<feature type="transmembrane region" description="Helical" evidence="1">
    <location>
        <begin position="32"/>
        <end position="49"/>
    </location>
</feature>
<dbReference type="EMBL" id="VSRR010003427">
    <property type="protein sequence ID" value="MPC36102.1"/>
    <property type="molecule type" value="Genomic_DNA"/>
</dbReference>
<reference evidence="2 3" key="1">
    <citation type="submission" date="2019-05" db="EMBL/GenBank/DDBJ databases">
        <title>Another draft genome of Portunus trituberculatus and its Hox gene families provides insights of decapod evolution.</title>
        <authorList>
            <person name="Jeong J.-H."/>
            <person name="Song I."/>
            <person name="Kim S."/>
            <person name="Choi T."/>
            <person name="Kim D."/>
            <person name="Ryu S."/>
            <person name="Kim W."/>
        </authorList>
    </citation>
    <scope>NUCLEOTIDE SEQUENCE [LARGE SCALE GENOMIC DNA]</scope>
    <source>
        <tissue evidence="2">Muscle</tissue>
    </source>
</reference>
<name>A0A5B7EPN0_PORTR</name>
<dbReference type="AlphaFoldDB" id="A0A5B7EPN0"/>
<keyword evidence="3" id="KW-1185">Reference proteome</keyword>
<keyword evidence="1" id="KW-1133">Transmembrane helix</keyword>
<keyword evidence="1" id="KW-0472">Membrane</keyword>
<evidence type="ECO:0000313" key="3">
    <source>
        <dbReference type="Proteomes" id="UP000324222"/>
    </source>
</evidence>
<accession>A0A5B7EPN0</accession>
<protein>
    <submittedName>
        <fullName evidence="2">Uncharacterized protein</fullName>
    </submittedName>
</protein>
<dbReference type="Proteomes" id="UP000324222">
    <property type="component" value="Unassembled WGS sequence"/>
</dbReference>
<evidence type="ECO:0000313" key="2">
    <source>
        <dbReference type="EMBL" id="MPC36102.1"/>
    </source>
</evidence>